<dbReference type="InterPro" id="IPR040838">
    <property type="entry name" value="SabA_N_adhesion"/>
</dbReference>
<evidence type="ECO:0000313" key="3">
    <source>
        <dbReference type="EMBL" id="MUU41230.1"/>
    </source>
</evidence>
<organism evidence="3 4">
    <name type="scientific">Helicobacter pylori</name>
    <name type="common">Campylobacter pylori</name>
    <dbReference type="NCBI Taxonomy" id="210"/>
    <lineage>
        <taxon>Bacteria</taxon>
        <taxon>Pseudomonadati</taxon>
        <taxon>Campylobacterota</taxon>
        <taxon>Epsilonproteobacteria</taxon>
        <taxon>Campylobacterales</taxon>
        <taxon>Helicobacteraceae</taxon>
        <taxon>Helicobacter</taxon>
    </lineage>
</organism>
<protein>
    <recommendedName>
        <fullName evidence="2">SabA N-terminal extracellular adhesion domain-containing protein</fullName>
    </recommendedName>
</protein>
<evidence type="ECO:0000259" key="2">
    <source>
        <dbReference type="Pfam" id="PF18304"/>
    </source>
</evidence>
<evidence type="ECO:0000256" key="1">
    <source>
        <dbReference type="SAM" id="SignalP"/>
    </source>
</evidence>
<name>A0ABD6HJ39_HELPX</name>
<feature type="chain" id="PRO_5044831728" description="SabA N-terminal extracellular adhesion domain-containing protein" evidence="1">
    <location>
        <begin position="22"/>
        <end position="87"/>
    </location>
</feature>
<keyword evidence="1" id="KW-0732">Signal</keyword>
<dbReference type="Proteomes" id="UP000470837">
    <property type="component" value="Unassembled WGS sequence"/>
</dbReference>
<proteinExistence type="predicted"/>
<accession>A0ABD6HJ39</accession>
<dbReference type="AlphaFoldDB" id="A0ABD6HJ39"/>
<dbReference type="Pfam" id="PF18304">
    <property type="entry name" value="SabA_adhesion"/>
    <property type="match status" value="1"/>
</dbReference>
<sequence length="87" mass="9476">MKKTKKTILLSLTLAASLLHAEDNGVFLSVGYQIGEAVQKVKNADKVQKLSDAYEQLSRLLTNDNGTNSKTSTQAINQAVNNLNERA</sequence>
<dbReference type="RefSeq" id="WP_341847343.1">
    <property type="nucleotide sequence ID" value="NZ_WADI01000010.1"/>
</dbReference>
<feature type="signal peptide" evidence="1">
    <location>
        <begin position="1"/>
        <end position="21"/>
    </location>
</feature>
<gene>
    <name evidence="3" type="ORF">F7209_05720</name>
</gene>
<reference evidence="3 4" key="1">
    <citation type="journal article" date="2020" name="J. Clin. Microbiol.">
        <title>Helicobacter pylori infections in the Bronx, New York: Surveying Antibiotic Susceptibility and Strain Lineage by Whole-genome Sequencing.</title>
        <authorList>
            <person name="Saranathan R."/>
            <person name="Levi M.H."/>
            <person name="Wattam A.R."/>
            <person name="Malek A."/>
            <person name="Asare E."/>
            <person name="Behin D.S."/>
            <person name="Pan D.H."/>
            <person name="Jacobs W.R."/>
            <person name="Szymczak W.A."/>
        </authorList>
    </citation>
    <scope>NUCLEOTIDE SEQUENCE [LARGE SCALE GENOMIC DNA]</scope>
    <source>
        <strain evidence="3 4">MHP34</strain>
    </source>
</reference>
<comment type="caution">
    <text evidence="3">The sequence shown here is derived from an EMBL/GenBank/DDBJ whole genome shotgun (WGS) entry which is preliminary data.</text>
</comment>
<evidence type="ECO:0000313" key="4">
    <source>
        <dbReference type="Proteomes" id="UP000470837"/>
    </source>
</evidence>
<feature type="domain" description="SabA N-terminal extracellular adhesion" evidence="2">
    <location>
        <begin position="47"/>
        <end position="87"/>
    </location>
</feature>
<feature type="non-terminal residue" evidence="3">
    <location>
        <position position="87"/>
    </location>
</feature>
<dbReference type="EMBL" id="WADI01000010">
    <property type="protein sequence ID" value="MUU41230.1"/>
    <property type="molecule type" value="Genomic_DNA"/>
</dbReference>